<dbReference type="AlphaFoldDB" id="G0S8W3"/>
<dbReference type="Gene3D" id="3.40.1090.10">
    <property type="entry name" value="Cytosolic phospholipase A2 catalytic domain"/>
    <property type="match status" value="1"/>
</dbReference>
<evidence type="ECO:0000256" key="1">
    <source>
        <dbReference type="SAM" id="MobiDB-lite"/>
    </source>
</evidence>
<organism evidence="3">
    <name type="scientific">Chaetomium thermophilum (strain DSM 1495 / CBS 144.50 / IMI 039719)</name>
    <name type="common">Thermochaetoides thermophila</name>
    <dbReference type="NCBI Taxonomy" id="759272"/>
    <lineage>
        <taxon>Eukaryota</taxon>
        <taxon>Fungi</taxon>
        <taxon>Dikarya</taxon>
        <taxon>Ascomycota</taxon>
        <taxon>Pezizomycotina</taxon>
        <taxon>Sordariomycetes</taxon>
        <taxon>Sordariomycetidae</taxon>
        <taxon>Sordariales</taxon>
        <taxon>Chaetomiaceae</taxon>
        <taxon>Thermochaetoides</taxon>
    </lineage>
</organism>
<dbReference type="EMBL" id="GL988043">
    <property type="protein sequence ID" value="EGS19874.1"/>
    <property type="molecule type" value="Genomic_DNA"/>
</dbReference>
<dbReference type="RefSeq" id="XP_006694759.1">
    <property type="nucleotide sequence ID" value="XM_006694696.1"/>
</dbReference>
<protein>
    <recommendedName>
        <fullName evidence="4">PNPLA domain-containing protein</fullName>
    </recommendedName>
</protein>
<dbReference type="OrthoDB" id="626167at2759"/>
<evidence type="ECO:0000313" key="3">
    <source>
        <dbReference type="Proteomes" id="UP000008066"/>
    </source>
</evidence>
<dbReference type="eggNOG" id="ENOG502SUZZ">
    <property type="taxonomic scope" value="Eukaryota"/>
</dbReference>
<dbReference type="Proteomes" id="UP000008066">
    <property type="component" value="Unassembled WGS sequence"/>
</dbReference>
<dbReference type="GeneID" id="18258403"/>
<dbReference type="KEGG" id="cthr:CTHT_0043650"/>
<accession>G0S8W3</accession>
<evidence type="ECO:0008006" key="4">
    <source>
        <dbReference type="Google" id="ProtNLM"/>
    </source>
</evidence>
<feature type="region of interest" description="Disordered" evidence="1">
    <location>
        <begin position="1"/>
        <end position="21"/>
    </location>
</feature>
<evidence type="ECO:0000313" key="2">
    <source>
        <dbReference type="EMBL" id="EGS19874.1"/>
    </source>
</evidence>
<name>G0S8W3_CHATD</name>
<sequence>MASQWTKNEPAVDLPAASHPNPQITEFGQVKPAAGAGSALPSAVSQVGLLPGPSFDLHSDQRAFYNLGSFVPRPPELSPTSPLSHASSSTPSIVLDGGWHLVAPWKPKYVLCIDGGGIQAISSLIVLREIMREVEILETLPGADRQIQRRHGQTVDQVIGELEHHHIDLPVLPDDDGPLLSLPKPHRHAWPYGRASALFDMFSRYSITRSARAFTISSTTSVRGGSAPSTEVSATASEFQADLFKCQVIAWAWAAEVEGKKEQDPFPFCTFRYETPDQNGRMTSIPEVAKAVTTPRNCKPFIIREAKYVDGSRLIRDPSLETMRMLSSMFESENGTPSIGLLLSLGTKEPEHPWWYEKLRKHLPGIASKSPADISRAMAFEQGRSYHYYIRFEVPYIKLTRRHKKDAPALISEIESATMAWLDSDPAHRANVRTCARFLVETRRQRSQTENWERYALGVRYVCEEHVCKYGPDRNRSRLFDTRQQFFKHLDQRHQLTSRAALHGEHAADYIRGELDNGRRFGCS</sequence>
<dbReference type="HOGENOM" id="CLU_519711_0_0_1"/>
<dbReference type="STRING" id="759272.G0S8W3"/>
<dbReference type="OMA" id="WHEGCEM"/>
<reference evidence="2 3" key="1">
    <citation type="journal article" date="2011" name="Cell">
        <title>Insight into structure and assembly of the nuclear pore complex by utilizing the genome of a eukaryotic thermophile.</title>
        <authorList>
            <person name="Amlacher S."/>
            <person name="Sarges P."/>
            <person name="Flemming D."/>
            <person name="van Noort V."/>
            <person name="Kunze R."/>
            <person name="Devos D.P."/>
            <person name="Arumugam M."/>
            <person name="Bork P."/>
            <person name="Hurt E."/>
        </authorList>
    </citation>
    <scope>NUCLEOTIDE SEQUENCE [LARGE SCALE GENOMIC DNA]</scope>
    <source>
        <strain evidence="3">DSM 1495 / CBS 144.50 / IMI 039719</strain>
    </source>
</reference>
<gene>
    <name evidence="2" type="ORF">CTHT_0043650</name>
</gene>
<proteinExistence type="predicted"/>
<keyword evidence="3" id="KW-1185">Reference proteome</keyword>